<feature type="domain" description="VPS9" evidence="2">
    <location>
        <begin position="700"/>
        <end position="828"/>
    </location>
</feature>
<feature type="region of interest" description="Disordered" evidence="1">
    <location>
        <begin position="274"/>
        <end position="296"/>
    </location>
</feature>
<feature type="compositionally biased region" description="Basic and acidic residues" evidence="1">
    <location>
        <begin position="79"/>
        <end position="96"/>
    </location>
</feature>
<dbReference type="FunCoup" id="A0A6L2Q1K2">
    <property type="interactions" value="2123"/>
</dbReference>
<dbReference type="OrthoDB" id="10264848at2759"/>
<reference evidence="4" key="1">
    <citation type="submission" date="2020-01" db="EMBL/GenBank/DDBJ databases">
        <title>Draft genome sequence of the Termite Coptotermes fromosanus.</title>
        <authorList>
            <person name="Itakura S."/>
            <person name="Yosikawa Y."/>
            <person name="Umezawa K."/>
        </authorList>
    </citation>
    <scope>NUCLEOTIDE SEQUENCE [LARGE SCALE GENOMIC DNA]</scope>
</reference>
<gene>
    <name evidence="3" type="ORF">Cfor_08238</name>
</gene>
<protein>
    <recommendedName>
        <fullName evidence="2">VPS9 domain-containing protein</fullName>
    </recommendedName>
</protein>
<dbReference type="PROSITE" id="PS51205">
    <property type="entry name" value="VPS9"/>
    <property type="match status" value="1"/>
</dbReference>
<evidence type="ECO:0000313" key="4">
    <source>
        <dbReference type="Proteomes" id="UP000502823"/>
    </source>
</evidence>
<dbReference type="Gene3D" id="1.10.246.120">
    <property type="match status" value="1"/>
</dbReference>
<dbReference type="Gene3D" id="1.20.1050.80">
    <property type="entry name" value="VPS9 domain"/>
    <property type="match status" value="1"/>
</dbReference>
<evidence type="ECO:0000259" key="2">
    <source>
        <dbReference type="PROSITE" id="PS51205"/>
    </source>
</evidence>
<dbReference type="InterPro" id="IPR037191">
    <property type="entry name" value="VPS9_dom_sf"/>
</dbReference>
<dbReference type="EMBL" id="BLKM01000819">
    <property type="protein sequence ID" value="GFG38783.1"/>
    <property type="molecule type" value="Genomic_DNA"/>
</dbReference>
<dbReference type="PANTHER" id="PTHR23101:SF25">
    <property type="entry name" value="GTPASE-ACTIVATING PROTEIN AND VPS9 DOMAIN-CONTAINING PROTEIN 1"/>
    <property type="match status" value="1"/>
</dbReference>
<dbReference type="SUPFAM" id="SSF109993">
    <property type="entry name" value="VPS9 domain"/>
    <property type="match status" value="1"/>
</dbReference>
<evidence type="ECO:0000313" key="3">
    <source>
        <dbReference type="EMBL" id="GFG38783.1"/>
    </source>
</evidence>
<dbReference type="PANTHER" id="PTHR23101">
    <property type="entry name" value="RAB GDP/GTP EXCHANGE FACTOR"/>
    <property type="match status" value="1"/>
</dbReference>
<dbReference type="SMART" id="SM00167">
    <property type="entry name" value="VPS9"/>
    <property type="match status" value="1"/>
</dbReference>
<keyword evidence="4" id="KW-1185">Reference proteome</keyword>
<dbReference type="GO" id="GO:0030139">
    <property type="term" value="C:endocytic vesicle"/>
    <property type="evidence" value="ECO:0007669"/>
    <property type="project" value="TreeGrafter"/>
</dbReference>
<dbReference type="InParanoid" id="A0A6L2Q1K2"/>
<dbReference type="InterPro" id="IPR003123">
    <property type="entry name" value="VPS9"/>
</dbReference>
<feature type="compositionally biased region" description="Low complexity" evidence="1">
    <location>
        <begin position="274"/>
        <end position="284"/>
    </location>
</feature>
<dbReference type="AlphaFoldDB" id="A0A6L2Q1K2"/>
<comment type="caution">
    <text evidence="3">The sequence shown here is derived from an EMBL/GenBank/DDBJ whole genome shotgun (WGS) entry which is preliminary data.</text>
</comment>
<dbReference type="GO" id="GO:0005085">
    <property type="term" value="F:guanyl-nucleotide exchange factor activity"/>
    <property type="evidence" value="ECO:0007669"/>
    <property type="project" value="InterPro"/>
</dbReference>
<dbReference type="Pfam" id="PF02204">
    <property type="entry name" value="VPS9"/>
    <property type="match status" value="1"/>
</dbReference>
<dbReference type="InterPro" id="IPR041545">
    <property type="entry name" value="DUF5601"/>
</dbReference>
<organism evidence="3 4">
    <name type="scientific">Coptotermes formosanus</name>
    <name type="common">Formosan subterranean termite</name>
    <dbReference type="NCBI Taxonomy" id="36987"/>
    <lineage>
        <taxon>Eukaryota</taxon>
        <taxon>Metazoa</taxon>
        <taxon>Ecdysozoa</taxon>
        <taxon>Arthropoda</taxon>
        <taxon>Hexapoda</taxon>
        <taxon>Insecta</taxon>
        <taxon>Pterygota</taxon>
        <taxon>Neoptera</taxon>
        <taxon>Polyneoptera</taxon>
        <taxon>Dictyoptera</taxon>
        <taxon>Blattodea</taxon>
        <taxon>Blattoidea</taxon>
        <taxon>Termitoidae</taxon>
        <taxon>Rhinotermitidae</taxon>
        <taxon>Coptotermes</taxon>
    </lineage>
</organism>
<dbReference type="GO" id="GO:0031267">
    <property type="term" value="F:small GTPase binding"/>
    <property type="evidence" value="ECO:0007669"/>
    <property type="project" value="TreeGrafter"/>
</dbReference>
<feature type="region of interest" description="Disordered" evidence="1">
    <location>
        <begin position="67"/>
        <end position="104"/>
    </location>
</feature>
<feature type="region of interest" description="Disordered" evidence="1">
    <location>
        <begin position="1"/>
        <end position="36"/>
    </location>
</feature>
<dbReference type="GO" id="GO:0016192">
    <property type="term" value="P:vesicle-mediated transport"/>
    <property type="evidence" value="ECO:0007669"/>
    <property type="project" value="InterPro"/>
</dbReference>
<proteinExistence type="predicted"/>
<evidence type="ECO:0000256" key="1">
    <source>
        <dbReference type="SAM" id="MobiDB-lite"/>
    </source>
</evidence>
<sequence length="828" mass="91529">MVSDTWSTDVLASDSETVEQSSERNFPTNTNDGAVSQLAETQLLDVSETASEAWSTDVLASDSERLTEVDTDDAGSVARSDDTARSEVEVEGRGEPEGEEDSAVSAAPLGISLGFRPIREDPMGRAAMLAPSSPTRVDGGAHPVWNVVGRGGGKADYRRRTVEYVDSSSNVPAHRSHILMDFNKHAEDSQLIHVIDKIDKPLDLKPAVVAARQASVSIVDIPGPLTLPALPNGPIVPTAHLPENGEPDPSRAPPLLYSVGDVIPSVVRLSSTSLASTSSSGSGSDPRPKTVTPTPDMPLAPTTLVLNGHAVIVDDEVSATKPQSAGSSTGAIPKSISFDKTAERGDKDLLDDDQKHKRGFFRNFKLPFKSRRVKSLRGVDDFSGRCYESALTVGEGDVPHVRLRRGMSEEVRPTHTCNGAPFFILDTTEDILAKYRRKPSASGDSTASEPCTDLKAPQLVGEVDDERLNMDPANIEASYAFMDAKRKLRMVLSTADLQHVPWAMDAAARRESRVQKENELVSFLQLQLAEAINLQDRSLIAHLHETLRCIRLFDDNGCQKLFKSLKEDYQKRSPYIAYLVRCRQGLLSTLAHLERLTERLKCDREVCSRFLVAVCVRMFLEKREQMLGSFTAEFQQLTLADEKTDLLNNFLHTLSLEMDKDPMWQAASSAQIEQARTAVERAVISRVYTHALYPNGDGDVSRDQVLHEHMKKLSNVITPNHKDLRIPKMFHYECPWPSAQAEVSAVAAYKTPRDKLQCVFRCATTIMNLLSMACERGVPAADDFVPVLVYVLIKVCQNDKWNNTHTYTQQDITQQEHVLQPYSKQKMT</sequence>
<dbReference type="GO" id="GO:0005829">
    <property type="term" value="C:cytosol"/>
    <property type="evidence" value="ECO:0007669"/>
    <property type="project" value="TreeGrafter"/>
</dbReference>
<name>A0A6L2Q1K2_COPFO</name>
<dbReference type="Proteomes" id="UP000502823">
    <property type="component" value="Unassembled WGS sequence"/>
</dbReference>
<dbReference type="Pfam" id="PF18151">
    <property type="entry name" value="DUF5601"/>
    <property type="match status" value="1"/>
</dbReference>
<dbReference type="InterPro" id="IPR045046">
    <property type="entry name" value="Vps9-like"/>
</dbReference>
<accession>A0A6L2Q1K2</accession>